<comment type="caution">
    <text evidence="1">The sequence shown here is derived from an EMBL/GenBank/DDBJ whole genome shotgun (WGS) entry which is preliminary data.</text>
</comment>
<dbReference type="AlphaFoldDB" id="W6UR38"/>
<gene>
    <name evidence="1" type="ORF">EGR_00724</name>
</gene>
<dbReference type="GeneID" id="36336439"/>
<dbReference type="KEGG" id="egl:EGR_00724"/>
<proteinExistence type="predicted"/>
<dbReference type="CTD" id="36336439"/>
<evidence type="ECO:0000313" key="1">
    <source>
        <dbReference type="EMBL" id="EUB64180.1"/>
    </source>
</evidence>
<accession>W6UR38</accession>
<dbReference type="RefSeq" id="XP_024355376.1">
    <property type="nucleotide sequence ID" value="XM_024489973.1"/>
</dbReference>
<reference evidence="1 2" key="1">
    <citation type="journal article" date="2013" name="Nat. Genet.">
        <title>The genome of the hydatid tapeworm Echinococcus granulosus.</title>
        <authorList>
            <person name="Zheng H."/>
            <person name="Zhang W."/>
            <person name="Zhang L."/>
            <person name="Zhang Z."/>
            <person name="Li J."/>
            <person name="Lu G."/>
            <person name="Zhu Y."/>
            <person name="Wang Y."/>
            <person name="Huang Y."/>
            <person name="Liu J."/>
            <person name="Kang H."/>
            <person name="Chen J."/>
            <person name="Wang L."/>
            <person name="Chen A."/>
            <person name="Yu S."/>
            <person name="Gao Z."/>
            <person name="Jin L."/>
            <person name="Gu W."/>
            <person name="Wang Z."/>
            <person name="Zhao L."/>
            <person name="Shi B."/>
            <person name="Wen H."/>
            <person name="Lin R."/>
            <person name="Jones M.K."/>
            <person name="Brejova B."/>
            <person name="Vinar T."/>
            <person name="Zhao G."/>
            <person name="McManus D.P."/>
            <person name="Chen Z."/>
            <person name="Zhou Y."/>
            <person name="Wang S."/>
        </authorList>
    </citation>
    <scope>NUCLEOTIDE SEQUENCE [LARGE SCALE GENOMIC DNA]</scope>
</reference>
<name>W6UR38_ECHGR</name>
<evidence type="ECO:0000313" key="2">
    <source>
        <dbReference type="Proteomes" id="UP000019149"/>
    </source>
</evidence>
<protein>
    <submittedName>
        <fullName evidence="1">Uncharacterized protein</fullName>
    </submittedName>
</protein>
<sequence>MVRFQVCRIQRSSGTFLTVSKADGGERPEEVKLPAAAHRYATEGGICDSKWMPLELIRSTNRVEFAVEAADTPRRCCPTVPDSGDTNLPNTYHLRMNPLFPTTTTSAMMVMVVAMRMMNDMPLLIGILGTQHVKCMLNTSDETATLDLEDCLVVPHSFLTCYRNTPCILACLLDAWMDG</sequence>
<keyword evidence="2" id="KW-1185">Reference proteome</keyword>
<dbReference type="Proteomes" id="UP000019149">
    <property type="component" value="Unassembled WGS sequence"/>
</dbReference>
<dbReference type="EMBL" id="APAU02000003">
    <property type="protein sequence ID" value="EUB64180.1"/>
    <property type="molecule type" value="Genomic_DNA"/>
</dbReference>
<organism evidence="1 2">
    <name type="scientific">Echinococcus granulosus</name>
    <name type="common">Hydatid tapeworm</name>
    <dbReference type="NCBI Taxonomy" id="6210"/>
    <lineage>
        <taxon>Eukaryota</taxon>
        <taxon>Metazoa</taxon>
        <taxon>Spiralia</taxon>
        <taxon>Lophotrochozoa</taxon>
        <taxon>Platyhelminthes</taxon>
        <taxon>Cestoda</taxon>
        <taxon>Eucestoda</taxon>
        <taxon>Cyclophyllidea</taxon>
        <taxon>Taeniidae</taxon>
        <taxon>Echinococcus</taxon>
        <taxon>Echinococcus granulosus group</taxon>
    </lineage>
</organism>